<name>A0A507CQ94_9FUNG</name>
<evidence type="ECO:0000313" key="1">
    <source>
        <dbReference type="EMBL" id="TPX41258.1"/>
    </source>
</evidence>
<dbReference type="VEuPathDB" id="FungiDB:SeMB42_g05646"/>
<sequence>MAYIRTRIRSVPTRVNSTRVFDPVTIAAAITSSNMKSNFVAVHLLVVLPLLVCCAQKGGKPTLACLSGNCLASHANSINYLDVRTDFPDKSRQVQTSIQVNGRTPGTRLVKRGVNVIAYGETTSPRRRVVMLSNENSTYIAQDSPDKPVGQLVAGAVRVTGVTGVLLHNNITDCCPVGVWLTSLFSAWSTWRLNLRSTLLLVYLGVSPIDCRGLKGEMAATGPTPYIIH</sequence>
<dbReference type="AlphaFoldDB" id="A0A507CQ94"/>
<evidence type="ECO:0000313" key="2">
    <source>
        <dbReference type="Proteomes" id="UP000317494"/>
    </source>
</evidence>
<dbReference type="Proteomes" id="UP000317494">
    <property type="component" value="Unassembled WGS sequence"/>
</dbReference>
<protein>
    <submittedName>
        <fullName evidence="1">Uncharacterized protein</fullName>
    </submittedName>
</protein>
<proteinExistence type="predicted"/>
<accession>A0A507CQ94</accession>
<reference evidence="1 2" key="1">
    <citation type="journal article" date="2019" name="Sci. Rep.">
        <title>Comparative genomics of chytrid fungi reveal insights into the obligate biotrophic and pathogenic lifestyle of Synchytrium endobioticum.</title>
        <authorList>
            <person name="van de Vossenberg B.T.L.H."/>
            <person name="Warris S."/>
            <person name="Nguyen H.D.T."/>
            <person name="van Gent-Pelzer M.P.E."/>
            <person name="Joly D.L."/>
            <person name="van de Geest H.C."/>
            <person name="Bonants P.J.M."/>
            <person name="Smith D.S."/>
            <person name="Levesque C.A."/>
            <person name="van der Lee T.A.J."/>
        </authorList>
    </citation>
    <scope>NUCLEOTIDE SEQUENCE [LARGE SCALE GENOMIC DNA]</scope>
    <source>
        <strain evidence="1 2">MB42</strain>
    </source>
</reference>
<keyword evidence="2" id="KW-1185">Reference proteome</keyword>
<dbReference type="EMBL" id="QEAN01000278">
    <property type="protein sequence ID" value="TPX41258.1"/>
    <property type="molecule type" value="Genomic_DNA"/>
</dbReference>
<gene>
    <name evidence="1" type="ORF">SeMB42_g05646</name>
</gene>
<comment type="caution">
    <text evidence="1">The sequence shown here is derived from an EMBL/GenBank/DDBJ whole genome shotgun (WGS) entry which is preliminary data.</text>
</comment>
<feature type="non-terminal residue" evidence="1">
    <location>
        <position position="229"/>
    </location>
</feature>
<organism evidence="1 2">
    <name type="scientific">Synchytrium endobioticum</name>
    <dbReference type="NCBI Taxonomy" id="286115"/>
    <lineage>
        <taxon>Eukaryota</taxon>
        <taxon>Fungi</taxon>
        <taxon>Fungi incertae sedis</taxon>
        <taxon>Chytridiomycota</taxon>
        <taxon>Chytridiomycota incertae sedis</taxon>
        <taxon>Chytridiomycetes</taxon>
        <taxon>Synchytriales</taxon>
        <taxon>Synchytriaceae</taxon>
        <taxon>Synchytrium</taxon>
    </lineage>
</organism>